<evidence type="ECO:0000313" key="11">
    <source>
        <dbReference type="Proteomes" id="UP000308365"/>
    </source>
</evidence>
<gene>
    <name evidence="10" type="ORF">EI555_021326</name>
</gene>
<dbReference type="PANTHER" id="PTHR35447">
    <property type="entry name" value="BH3-INTERACTING DOMAIN DEATH AGONIST"/>
    <property type="match status" value="1"/>
</dbReference>
<dbReference type="GO" id="GO:0008637">
    <property type="term" value="P:apoptotic mitochondrial changes"/>
    <property type="evidence" value="ECO:0007669"/>
    <property type="project" value="TreeGrafter"/>
</dbReference>
<protein>
    <recommendedName>
        <fullName evidence="3">BH3-interacting domain death agonist</fullName>
    </recommendedName>
</protein>
<feature type="non-terminal residue" evidence="10">
    <location>
        <position position="1"/>
    </location>
</feature>
<evidence type="ECO:0000256" key="2">
    <source>
        <dbReference type="ARBA" id="ARBA00004496"/>
    </source>
</evidence>
<dbReference type="Pfam" id="PF06393">
    <property type="entry name" value="BID"/>
    <property type="match status" value="2"/>
</dbReference>
<evidence type="ECO:0000256" key="4">
    <source>
        <dbReference type="ARBA" id="ARBA00022490"/>
    </source>
</evidence>
<evidence type="ECO:0000313" key="10">
    <source>
        <dbReference type="EMBL" id="TKC45823.1"/>
    </source>
</evidence>
<dbReference type="EMBL" id="RWIC01000299">
    <property type="protein sequence ID" value="TKC45823.1"/>
    <property type="molecule type" value="Genomic_DNA"/>
</dbReference>
<keyword evidence="8" id="KW-0472">Membrane</keyword>
<reference evidence="11" key="1">
    <citation type="journal article" date="2019" name="IScience">
        <title>Narwhal Genome Reveals Long-Term Low Genetic Diversity despite Current Large Abundance Size.</title>
        <authorList>
            <person name="Westbury M.V."/>
            <person name="Petersen B."/>
            <person name="Garde E."/>
            <person name="Heide-Jorgensen M.P."/>
            <person name="Lorenzen E.D."/>
        </authorList>
    </citation>
    <scope>NUCLEOTIDE SEQUENCE [LARGE SCALE GENOMIC DNA]</scope>
</reference>
<dbReference type="Proteomes" id="UP000308365">
    <property type="component" value="Unassembled WGS sequence"/>
</dbReference>
<dbReference type="GO" id="GO:2001244">
    <property type="term" value="P:positive regulation of intrinsic apoptotic signaling pathway"/>
    <property type="evidence" value="ECO:0007669"/>
    <property type="project" value="TreeGrafter"/>
</dbReference>
<comment type="subcellular location">
    <subcellularLocation>
        <location evidence="2">Cytoplasm</location>
    </subcellularLocation>
    <subcellularLocation>
        <location evidence="1">Mitochondrion outer membrane</location>
    </subcellularLocation>
</comment>
<dbReference type="SUPFAM" id="SSF56854">
    <property type="entry name" value="Bcl-2 inhibitors of programmed cell death"/>
    <property type="match status" value="2"/>
</dbReference>
<evidence type="ECO:0000256" key="8">
    <source>
        <dbReference type="ARBA" id="ARBA00023136"/>
    </source>
</evidence>
<evidence type="ECO:0000256" key="9">
    <source>
        <dbReference type="SAM" id="MobiDB-lite"/>
    </source>
</evidence>
<keyword evidence="4" id="KW-0963">Cytoplasm</keyword>
<evidence type="ECO:0000256" key="6">
    <source>
        <dbReference type="ARBA" id="ARBA00022787"/>
    </source>
</evidence>
<evidence type="ECO:0000256" key="5">
    <source>
        <dbReference type="ARBA" id="ARBA00022703"/>
    </source>
</evidence>
<feature type="region of interest" description="Disordered" evidence="9">
    <location>
        <begin position="394"/>
        <end position="413"/>
    </location>
</feature>
<keyword evidence="5" id="KW-0053">Apoptosis</keyword>
<dbReference type="AlphaFoldDB" id="A0A4U1F8M4"/>
<comment type="caution">
    <text evidence="10">The sequence shown here is derived from an EMBL/GenBank/DDBJ whole genome shotgun (WGS) entry which is preliminary data.</text>
</comment>
<accession>A0A4U1F8M4</accession>
<keyword evidence="6" id="KW-1000">Mitochondrion outer membrane</keyword>
<dbReference type="GO" id="GO:0005829">
    <property type="term" value="C:cytosol"/>
    <property type="evidence" value="ECO:0007669"/>
    <property type="project" value="TreeGrafter"/>
</dbReference>
<evidence type="ECO:0000256" key="3">
    <source>
        <dbReference type="ARBA" id="ARBA00015802"/>
    </source>
</evidence>
<organism evidence="10 11">
    <name type="scientific">Monodon monoceros</name>
    <name type="common">Narwhal</name>
    <name type="synonym">Ceratodon monodon</name>
    <dbReference type="NCBI Taxonomy" id="40151"/>
    <lineage>
        <taxon>Eukaryota</taxon>
        <taxon>Metazoa</taxon>
        <taxon>Chordata</taxon>
        <taxon>Craniata</taxon>
        <taxon>Vertebrata</taxon>
        <taxon>Euteleostomi</taxon>
        <taxon>Mammalia</taxon>
        <taxon>Eutheria</taxon>
        <taxon>Laurasiatheria</taxon>
        <taxon>Artiodactyla</taxon>
        <taxon>Whippomorpha</taxon>
        <taxon>Cetacea</taxon>
        <taxon>Odontoceti</taxon>
        <taxon>Monodontidae</taxon>
        <taxon>Monodon</taxon>
    </lineage>
</organism>
<dbReference type="InterPro" id="IPR036834">
    <property type="entry name" value="Bcl-2-like_sf"/>
</dbReference>
<dbReference type="InterPro" id="IPR010479">
    <property type="entry name" value="BID"/>
</dbReference>
<evidence type="ECO:0000256" key="1">
    <source>
        <dbReference type="ARBA" id="ARBA00004294"/>
    </source>
</evidence>
<sequence>TGGPTYCRCERPARKPRHPGQGGGGPAWRCGRLPVAGEGWGLCSDGGARVVRRCPGRRVWTVGPEKPRSRTVAGASVAAPLVAGCQGRFIRSRWVAWVLGMQAPKGPARAPEVVAADPHPCELEPTTLPGPWTRSWPPADGSPSAGLELFSICTWPCRLAPAHWQGVQAPGQGGHRGPGCPAWGHVPTGLSSQVSNGASPQDERTTSLLVFSFLQSCPHSRCRRELEMLGHKLPVRAAHDDELQTDGNWCSHFRVEGATETGRRRASLRGPDVGCGAFGLRSTLCPAGQASPSPKQQGGWSLSALGHQLRTWESAHSWEPQSPWKLLFWGRGSDGVQEGRAWHLGRAVGCWASSPGCGYPGITGPSPARPLRLVPCSHRPHWAVDAGPTPFLEQERGVSGASSDPPPPTPFCTLDSETQEEVVRDIARQLAQIGDRMECSICPGLVAGLAAQFGNTSLSEEDRRRCLAAALQQLTQLYPADVDREKTLLLLTLLVAKKVADHSPAVLQDVFHTTVTFINQNLLAYVRNLVQNEMD</sequence>
<keyword evidence="7" id="KW-0496">Mitochondrion</keyword>
<name>A0A4U1F8M4_MONMO</name>
<evidence type="ECO:0000256" key="7">
    <source>
        <dbReference type="ARBA" id="ARBA00023128"/>
    </source>
</evidence>
<proteinExistence type="predicted"/>
<dbReference type="PANTHER" id="PTHR35447:SF1">
    <property type="entry name" value="BH3-INTERACTING DOMAIN DEATH AGONIST"/>
    <property type="match status" value="1"/>
</dbReference>
<dbReference type="GO" id="GO:0090200">
    <property type="term" value="P:positive regulation of release of cytochrome c from mitochondria"/>
    <property type="evidence" value="ECO:0007669"/>
    <property type="project" value="TreeGrafter"/>
</dbReference>
<dbReference type="GO" id="GO:2001238">
    <property type="term" value="P:positive regulation of extrinsic apoptotic signaling pathway"/>
    <property type="evidence" value="ECO:0007669"/>
    <property type="project" value="TreeGrafter"/>
</dbReference>
<dbReference type="Gene3D" id="1.10.437.10">
    <property type="entry name" value="Blc2-like"/>
    <property type="match status" value="2"/>
</dbReference>
<dbReference type="GO" id="GO:0005741">
    <property type="term" value="C:mitochondrial outer membrane"/>
    <property type="evidence" value="ECO:0007669"/>
    <property type="project" value="UniProtKB-SubCell"/>
</dbReference>